<proteinExistence type="predicted"/>
<evidence type="ECO:0000313" key="1">
    <source>
        <dbReference type="EMBL" id="KAJ3494031.1"/>
    </source>
</evidence>
<gene>
    <name evidence="1" type="ORF">NLG97_g4344</name>
</gene>
<keyword evidence="2" id="KW-1185">Reference proteome</keyword>
<evidence type="ECO:0000313" key="2">
    <source>
        <dbReference type="Proteomes" id="UP001148737"/>
    </source>
</evidence>
<organism evidence="1 2">
    <name type="scientific">Lecanicillium saksenae</name>
    <dbReference type="NCBI Taxonomy" id="468837"/>
    <lineage>
        <taxon>Eukaryota</taxon>
        <taxon>Fungi</taxon>
        <taxon>Dikarya</taxon>
        <taxon>Ascomycota</taxon>
        <taxon>Pezizomycotina</taxon>
        <taxon>Sordariomycetes</taxon>
        <taxon>Hypocreomycetidae</taxon>
        <taxon>Hypocreales</taxon>
        <taxon>Cordycipitaceae</taxon>
        <taxon>Lecanicillium</taxon>
    </lineage>
</organism>
<sequence length="306" mass="33189">MRITIVPAGTKTSAATIRELLKKGPATVEVYAVYRNLAKVPAEFTAHENFHAVRGDVEDAASLDLAGSDAVMTSTPPMFDGDEDPFAMAEKVSINVKNAVEQAGGVKRLMLLSSLGAEFDKGVGEIRTNHIAEKVLRETNVPEILFVRCGYFIENWTMFSAETLKEAEPYFNSLITPLDFEMPMVAVKDIGSTFATGLTSKYTPPVKPYVFALHGPKEYSPNDVQAAFSNAMGKHIQMRAIEKDKLADFFSAILPPHLVDIWAEMSTSFLPGGVAAPGSEGLEDVNIVRGKTDLETAIKDALGADE</sequence>
<name>A0ACC1QYU9_9HYPO</name>
<accession>A0ACC1QYU9</accession>
<reference evidence="1" key="1">
    <citation type="submission" date="2022-07" db="EMBL/GenBank/DDBJ databases">
        <title>Genome Sequence of Lecanicillium saksenae.</title>
        <authorList>
            <person name="Buettner E."/>
        </authorList>
    </citation>
    <scope>NUCLEOTIDE SEQUENCE</scope>
    <source>
        <strain evidence="1">VT-O1</strain>
    </source>
</reference>
<protein>
    <submittedName>
        <fullName evidence="1">Uncharacterized protein</fullName>
    </submittedName>
</protein>
<dbReference type="Proteomes" id="UP001148737">
    <property type="component" value="Unassembled WGS sequence"/>
</dbReference>
<comment type="caution">
    <text evidence="1">The sequence shown here is derived from an EMBL/GenBank/DDBJ whole genome shotgun (WGS) entry which is preliminary data.</text>
</comment>
<dbReference type="EMBL" id="JANAKD010000423">
    <property type="protein sequence ID" value="KAJ3494031.1"/>
    <property type="molecule type" value="Genomic_DNA"/>
</dbReference>